<evidence type="ECO:0000313" key="2">
    <source>
        <dbReference type="EMBL" id="GIG06527.1"/>
    </source>
</evidence>
<evidence type="ECO:0008006" key="4">
    <source>
        <dbReference type="Google" id="ProtNLM"/>
    </source>
</evidence>
<proteinExistence type="predicted"/>
<keyword evidence="3" id="KW-1185">Reference proteome</keyword>
<name>A0A8J3P7E4_9ACTN</name>
<dbReference type="EMBL" id="BONI01000024">
    <property type="protein sequence ID" value="GIG06527.1"/>
    <property type="molecule type" value="Genomic_DNA"/>
</dbReference>
<feature type="region of interest" description="Disordered" evidence="1">
    <location>
        <begin position="69"/>
        <end position="112"/>
    </location>
</feature>
<protein>
    <recommendedName>
        <fullName evidence="4">Thymidylate kinase</fullName>
    </recommendedName>
</protein>
<reference evidence="2 3" key="1">
    <citation type="submission" date="2021-01" db="EMBL/GenBank/DDBJ databases">
        <title>Whole genome shotgun sequence of Catellatospora coxensis NBRC 107359.</title>
        <authorList>
            <person name="Komaki H."/>
            <person name="Tamura T."/>
        </authorList>
    </citation>
    <scope>NUCLEOTIDE SEQUENCE [LARGE SCALE GENOMIC DNA]</scope>
    <source>
        <strain evidence="2 3">NBRC 107359</strain>
    </source>
</reference>
<dbReference type="AlphaFoldDB" id="A0A8J3P7E4"/>
<accession>A0A8J3P7E4</accession>
<dbReference type="Proteomes" id="UP000630887">
    <property type="component" value="Unassembled WGS sequence"/>
</dbReference>
<evidence type="ECO:0000313" key="3">
    <source>
        <dbReference type="Proteomes" id="UP000630887"/>
    </source>
</evidence>
<organism evidence="2 3">
    <name type="scientific">Catellatospora coxensis</name>
    <dbReference type="NCBI Taxonomy" id="310354"/>
    <lineage>
        <taxon>Bacteria</taxon>
        <taxon>Bacillati</taxon>
        <taxon>Actinomycetota</taxon>
        <taxon>Actinomycetes</taxon>
        <taxon>Micromonosporales</taxon>
        <taxon>Micromonosporaceae</taxon>
        <taxon>Catellatospora</taxon>
    </lineage>
</organism>
<evidence type="ECO:0000256" key="1">
    <source>
        <dbReference type="SAM" id="MobiDB-lite"/>
    </source>
</evidence>
<gene>
    <name evidence="2" type="ORF">Cco03nite_32270</name>
</gene>
<sequence>MWDLHAGLPQPDLAVILSSSPDALDARIAARGPHSRCQAEPGNASREILAYQAAAATLAAMDWPLLQLHTDHTPPAAPADRIASTLERPPVPRPRNARASTEAPGPPSPPAG</sequence>
<comment type="caution">
    <text evidence="2">The sequence shown here is derived from an EMBL/GenBank/DDBJ whole genome shotgun (WGS) entry which is preliminary data.</text>
</comment>